<dbReference type="CDD" id="cd14066">
    <property type="entry name" value="STKc_IRAK"/>
    <property type="match status" value="1"/>
</dbReference>
<evidence type="ECO:0000259" key="22">
    <source>
        <dbReference type="PROSITE" id="PS51473"/>
    </source>
</evidence>
<evidence type="ECO:0000256" key="19">
    <source>
        <dbReference type="SAM" id="Phobius"/>
    </source>
</evidence>
<sequence>MFFFIISILFLHHVSGSDPLFTWCSPGFQDYSLNSTFHNNLELLLGSLSGNISASGFYNTSTGEDPDKVYGLALCRGDINSTICKDCVEKASQDILNNCKSQDAIIWYDLCQVRYSFQMFISMMVYTGKYPDENNQAKNVSDPARFSQVLTYLMNNLSNEAAFVPIKNMFASGEIEFSQKITIYGLVQCTRDISGTLCYNCLNSALGDLGACCSSRESGTVLSRTCNVRFGLSQFFNTSSQYLVVYPTSKGAGGKLKTWMLVLIICASVFVLAVLTGFCIACFHKKQGEDRDDEKSEKMLLQQLATPKSVTITQDGELISSEELVFMSFATIKFATDDFSDSNKLGQGGFGSVYKGVLPDGNEIAVKRLSRKSWQGTEEFKNEIIMIAKLQHKNLVKLLGCGLEGEEKFLIYEYMSNQSLDKFIFDSEKRSQLDWNTCYGIIMGIARGLLYLHEESRLRVIHRDLKPNNILLDHDMVAKISDFGMARIFCENQNTANTKRVVGTYGYMAPEYAMGGLFSVKSDIFSFGVILLEIISGKRSSGFYATKLASTLLAYAWNLWNEGKEMEFVDPLLKAECLSSEVSRCMNIGLLCVQEDPEDRPTMSDVMVLLGSESMSLAQPKKPAFSVGRSIKVDPSLMTTSSVNHIMLSTVQPR</sequence>
<organism evidence="23 24">
    <name type="scientific">Acacia crassicarpa</name>
    <name type="common">northern wattle</name>
    <dbReference type="NCBI Taxonomy" id="499986"/>
    <lineage>
        <taxon>Eukaryota</taxon>
        <taxon>Viridiplantae</taxon>
        <taxon>Streptophyta</taxon>
        <taxon>Embryophyta</taxon>
        <taxon>Tracheophyta</taxon>
        <taxon>Spermatophyta</taxon>
        <taxon>Magnoliopsida</taxon>
        <taxon>eudicotyledons</taxon>
        <taxon>Gunneridae</taxon>
        <taxon>Pentapetalae</taxon>
        <taxon>rosids</taxon>
        <taxon>fabids</taxon>
        <taxon>Fabales</taxon>
        <taxon>Fabaceae</taxon>
        <taxon>Caesalpinioideae</taxon>
        <taxon>mimosoid clade</taxon>
        <taxon>Acacieae</taxon>
        <taxon>Acacia</taxon>
    </lineage>
</organism>
<evidence type="ECO:0000256" key="14">
    <source>
        <dbReference type="ARBA" id="ARBA00023170"/>
    </source>
</evidence>
<accession>A0AAE1TGV7</accession>
<keyword evidence="14" id="KW-0675">Receptor</keyword>
<evidence type="ECO:0000256" key="18">
    <source>
        <dbReference type="PROSITE-ProRule" id="PRU10141"/>
    </source>
</evidence>
<keyword evidence="3" id="KW-0723">Serine/threonine-protein kinase</keyword>
<proteinExistence type="predicted"/>
<feature type="domain" description="Gnk2-homologous" evidence="22">
    <location>
        <begin position="128"/>
        <end position="235"/>
    </location>
</feature>
<evidence type="ECO:0000256" key="20">
    <source>
        <dbReference type="SAM" id="SignalP"/>
    </source>
</evidence>
<keyword evidence="13" id="KW-1015">Disulfide bond</keyword>
<protein>
    <recommendedName>
        <fullName evidence="2">non-specific serine/threonine protein kinase</fullName>
        <ecNumber evidence="2">2.7.11.1</ecNumber>
    </recommendedName>
</protein>
<feature type="binding site" evidence="18">
    <location>
        <position position="367"/>
    </location>
    <ligand>
        <name>ATP</name>
        <dbReference type="ChEBI" id="CHEBI:30616"/>
    </ligand>
</feature>
<dbReference type="InterPro" id="IPR008271">
    <property type="entry name" value="Ser/Thr_kinase_AS"/>
</dbReference>
<comment type="catalytic activity">
    <reaction evidence="16">
        <text>L-threonyl-[protein] + ATP = O-phospho-L-threonyl-[protein] + ADP + H(+)</text>
        <dbReference type="Rhea" id="RHEA:46608"/>
        <dbReference type="Rhea" id="RHEA-COMP:11060"/>
        <dbReference type="Rhea" id="RHEA-COMP:11605"/>
        <dbReference type="ChEBI" id="CHEBI:15378"/>
        <dbReference type="ChEBI" id="CHEBI:30013"/>
        <dbReference type="ChEBI" id="CHEBI:30616"/>
        <dbReference type="ChEBI" id="CHEBI:61977"/>
        <dbReference type="ChEBI" id="CHEBI:456216"/>
        <dbReference type="EC" id="2.7.11.1"/>
    </reaction>
</comment>
<dbReference type="GO" id="GO:0005886">
    <property type="term" value="C:plasma membrane"/>
    <property type="evidence" value="ECO:0007669"/>
    <property type="project" value="TreeGrafter"/>
</dbReference>
<feature type="signal peptide" evidence="20">
    <location>
        <begin position="1"/>
        <end position="16"/>
    </location>
</feature>
<dbReference type="PROSITE" id="PS50011">
    <property type="entry name" value="PROTEIN_KINASE_DOM"/>
    <property type="match status" value="1"/>
</dbReference>
<evidence type="ECO:0000256" key="15">
    <source>
        <dbReference type="ARBA" id="ARBA00023180"/>
    </source>
</evidence>
<dbReference type="AlphaFoldDB" id="A0AAE1TGV7"/>
<keyword evidence="11 19" id="KW-1133">Transmembrane helix</keyword>
<dbReference type="Gene3D" id="1.10.510.10">
    <property type="entry name" value="Transferase(Phosphotransferase) domain 1"/>
    <property type="match status" value="1"/>
</dbReference>
<dbReference type="FunFam" id="1.10.510.10:FF:001697">
    <property type="entry name" value="Uncharacterized protein"/>
    <property type="match status" value="1"/>
</dbReference>
<dbReference type="InterPro" id="IPR011009">
    <property type="entry name" value="Kinase-like_dom_sf"/>
</dbReference>
<comment type="subcellular location">
    <subcellularLocation>
        <location evidence="1">Membrane</location>
        <topology evidence="1">Single-pass membrane protein</topology>
    </subcellularLocation>
</comment>
<evidence type="ECO:0000256" key="3">
    <source>
        <dbReference type="ARBA" id="ARBA00022527"/>
    </source>
</evidence>
<dbReference type="GO" id="GO:0004674">
    <property type="term" value="F:protein serine/threonine kinase activity"/>
    <property type="evidence" value="ECO:0007669"/>
    <property type="project" value="UniProtKB-KW"/>
</dbReference>
<keyword evidence="5 19" id="KW-0812">Transmembrane</keyword>
<dbReference type="PROSITE" id="PS00108">
    <property type="entry name" value="PROTEIN_KINASE_ST"/>
    <property type="match status" value="1"/>
</dbReference>
<dbReference type="InterPro" id="IPR002902">
    <property type="entry name" value="GNK2"/>
</dbReference>
<evidence type="ECO:0000256" key="9">
    <source>
        <dbReference type="ARBA" id="ARBA00022777"/>
    </source>
</evidence>
<keyword evidence="8 18" id="KW-0547">Nucleotide-binding</keyword>
<feature type="domain" description="Gnk2-homologous" evidence="22">
    <location>
        <begin position="19"/>
        <end position="120"/>
    </location>
</feature>
<evidence type="ECO:0000256" key="8">
    <source>
        <dbReference type="ARBA" id="ARBA00022741"/>
    </source>
</evidence>
<dbReference type="GO" id="GO:0005524">
    <property type="term" value="F:ATP binding"/>
    <property type="evidence" value="ECO:0007669"/>
    <property type="project" value="UniProtKB-UniRule"/>
</dbReference>
<comment type="caution">
    <text evidence="23">The sequence shown here is derived from an EMBL/GenBank/DDBJ whole genome shotgun (WGS) entry which is preliminary data.</text>
</comment>
<evidence type="ECO:0000256" key="17">
    <source>
        <dbReference type="ARBA" id="ARBA00048679"/>
    </source>
</evidence>
<dbReference type="PANTHER" id="PTHR27002">
    <property type="entry name" value="RECEPTOR-LIKE SERINE/THREONINE-PROTEIN KINASE SD1-8"/>
    <property type="match status" value="1"/>
</dbReference>
<evidence type="ECO:0000256" key="16">
    <source>
        <dbReference type="ARBA" id="ARBA00047899"/>
    </source>
</evidence>
<comment type="catalytic activity">
    <reaction evidence="17">
        <text>L-seryl-[protein] + ATP = O-phospho-L-seryl-[protein] + ADP + H(+)</text>
        <dbReference type="Rhea" id="RHEA:17989"/>
        <dbReference type="Rhea" id="RHEA-COMP:9863"/>
        <dbReference type="Rhea" id="RHEA-COMP:11604"/>
        <dbReference type="ChEBI" id="CHEBI:15378"/>
        <dbReference type="ChEBI" id="CHEBI:29999"/>
        <dbReference type="ChEBI" id="CHEBI:30616"/>
        <dbReference type="ChEBI" id="CHEBI:83421"/>
        <dbReference type="ChEBI" id="CHEBI:456216"/>
        <dbReference type="EC" id="2.7.11.1"/>
    </reaction>
</comment>
<evidence type="ECO:0000256" key="10">
    <source>
        <dbReference type="ARBA" id="ARBA00022840"/>
    </source>
</evidence>
<dbReference type="PROSITE" id="PS51473">
    <property type="entry name" value="GNK2"/>
    <property type="match status" value="2"/>
</dbReference>
<dbReference type="PANTHER" id="PTHR27002:SF123">
    <property type="entry name" value="CYSTEINE-RICH RECEPTOR-LIKE PROTEIN KINASE 45"/>
    <property type="match status" value="1"/>
</dbReference>
<name>A0AAE1TGV7_9FABA</name>
<keyword evidence="24" id="KW-1185">Reference proteome</keyword>
<keyword evidence="9" id="KW-0418">Kinase</keyword>
<dbReference type="Pfam" id="PF01657">
    <property type="entry name" value="Stress-antifung"/>
    <property type="match status" value="2"/>
</dbReference>
<dbReference type="Pfam" id="PF07714">
    <property type="entry name" value="PK_Tyr_Ser-Thr"/>
    <property type="match status" value="1"/>
</dbReference>
<dbReference type="SMART" id="SM00220">
    <property type="entry name" value="S_TKc"/>
    <property type="match status" value="1"/>
</dbReference>
<evidence type="ECO:0000256" key="4">
    <source>
        <dbReference type="ARBA" id="ARBA00022679"/>
    </source>
</evidence>
<feature type="domain" description="Protein kinase" evidence="21">
    <location>
        <begin position="339"/>
        <end position="615"/>
    </location>
</feature>
<gene>
    <name evidence="23" type="ORF">QN277_001255</name>
</gene>
<evidence type="ECO:0000256" key="5">
    <source>
        <dbReference type="ARBA" id="ARBA00022692"/>
    </source>
</evidence>
<evidence type="ECO:0000256" key="7">
    <source>
        <dbReference type="ARBA" id="ARBA00022737"/>
    </source>
</evidence>
<dbReference type="FunFam" id="3.30.430.20:FF:000003">
    <property type="entry name" value="Cysteine-rich RLK (RECEPTOR-like protein kinase) 10"/>
    <property type="match status" value="1"/>
</dbReference>
<evidence type="ECO:0000259" key="21">
    <source>
        <dbReference type="PROSITE" id="PS50011"/>
    </source>
</evidence>
<keyword evidence="7" id="KW-0677">Repeat</keyword>
<keyword evidence="15" id="KW-0325">Glycoprotein</keyword>
<dbReference type="EMBL" id="JAWXYG010000001">
    <property type="protein sequence ID" value="KAK4284421.1"/>
    <property type="molecule type" value="Genomic_DNA"/>
</dbReference>
<keyword evidence="4" id="KW-0808">Transferase</keyword>
<evidence type="ECO:0000256" key="12">
    <source>
        <dbReference type="ARBA" id="ARBA00023136"/>
    </source>
</evidence>
<dbReference type="Gene3D" id="3.30.200.20">
    <property type="entry name" value="Phosphorylase Kinase, domain 1"/>
    <property type="match status" value="1"/>
</dbReference>
<evidence type="ECO:0000256" key="11">
    <source>
        <dbReference type="ARBA" id="ARBA00022989"/>
    </source>
</evidence>
<keyword evidence="6 20" id="KW-0732">Signal</keyword>
<feature type="transmembrane region" description="Helical" evidence="19">
    <location>
        <begin position="259"/>
        <end position="283"/>
    </location>
</feature>
<evidence type="ECO:0000256" key="13">
    <source>
        <dbReference type="ARBA" id="ARBA00023157"/>
    </source>
</evidence>
<dbReference type="PROSITE" id="PS00107">
    <property type="entry name" value="PROTEIN_KINASE_ATP"/>
    <property type="match status" value="1"/>
</dbReference>
<evidence type="ECO:0000313" key="24">
    <source>
        <dbReference type="Proteomes" id="UP001293593"/>
    </source>
</evidence>
<dbReference type="InterPro" id="IPR001245">
    <property type="entry name" value="Ser-Thr/Tyr_kinase_cat_dom"/>
</dbReference>
<dbReference type="EC" id="2.7.11.1" evidence="2"/>
<dbReference type="Gene3D" id="3.30.430.20">
    <property type="entry name" value="Gnk2 domain, C-X8-C-X2-C motif"/>
    <property type="match status" value="2"/>
</dbReference>
<keyword evidence="12 19" id="KW-0472">Membrane</keyword>
<evidence type="ECO:0000256" key="1">
    <source>
        <dbReference type="ARBA" id="ARBA00004167"/>
    </source>
</evidence>
<dbReference type="InterPro" id="IPR000719">
    <property type="entry name" value="Prot_kinase_dom"/>
</dbReference>
<dbReference type="FunFam" id="3.30.200.20:FF:000195">
    <property type="entry name" value="G-type lectin S-receptor-like serine/threonine-protein kinase"/>
    <property type="match status" value="1"/>
</dbReference>
<evidence type="ECO:0000256" key="6">
    <source>
        <dbReference type="ARBA" id="ARBA00022729"/>
    </source>
</evidence>
<dbReference type="FunFam" id="3.30.430.20:FF:000002">
    <property type="entry name" value="Cysteine-rich receptor-like protein kinase 10"/>
    <property type="match status" value="1"/>
</dbReference>
<evidence type="ECO:0000256" key="2">
    <source>
        <dbReference type="ARBA" id="ARBA00012513"/>
    </source>
</evidence>
<dbReference type="InterPro" id="IPR038408">
    <property type="entry name" value="GNK2_sf"/>
</dbReference>
<keyword evidence="10 18" id="KW-0067">ATP-binding</keyword>
<reference evidence="23" key="1">
    <citation type="submission" date="2023-10" db="EMBL/GenBank/DDBJ databases">
        <title>Chromosome-level genome of the transformable northern wattle, Acacia crassicarpa.</title>
        <authorList>
            <person name="Massaro I."/>
            <person name="Sinha N.R."/>
            <person name="Poethig S."/>
            <person name="Leichty A.R."/>
        </authorList>
    </citation>
    <scope>NUCLEOTIDE SEQUENCE</scope>
    <source>
        <strain evidence="23">Acra3RX</strain>
        <tissue evidence="23">Leaf</tissue>
    </source>
</reference>
<evidence type="ECO:0000313" key="23">
    <source>
        <dbReference type="EMBL" id="KAK4284421.1"/>
    </source>
</evidence>
<dbReference type="Proteomes" id="UP001293593">
    <property type="component" value="Unassembled WGS sequence"/>
</dbReference>
<dbReference type="SUPFAM" id="SSF56112">
    <property type="entry name" value="Protein kinase-like (PK-like)"/>
    <property type="match status" value="1"/>
</dbReference>
<dbReference type="CDD" id="cd23509">
    <property type="entry name" value="Gnk2-like"/>
    <property type="match status" value="2"/>
</dbReference>
<feature type="chain" id="PRO_5042216002" description="non-specific serine/threonine protein kinase" evidence="20">
    <location>
        <begin position="17"/>
        <end position="654"/>
    </location>
</feature>
<dbReference type="InterPro" id="IPR017441">
    <property type="entry name" value="Protein_kinase_ATP_BS"/>
</dbReference>